<dbReference type="EnsemblBacteria" id="ABC22861">
    <property type="protein sequence ID" value="ABC22861"/>
    <property type="gene ID" value="Rru_A2061"/>
</dbReference>
<feature type="domain" description="PRC-barrel" evidence="3">
    <location>
        <begin position="122"/>
        <end position="195"/>
    </location>
</feature>
<feature type="compositionally biased region" description="Polar residues" evidence="1">
    <location>
        <begin position="61"/>
        <end position="88"/>
    </location>
</feature>
<name>Q2RSN4_RHORT</name>
<dbReference type="RefSeq" id="WP_011389814.1">
    <property type="nucleotide sequence ID" value="NC_007643.1"/>
</dbReference>
<proteinExistence type="predicted"/>
<keyword evidence="2" id="KW-0732">Signal</keyword>
<keyword evidence="5" id="KW-1185">Reference proteome</keyword>
<evidence type="ECO:0000313" key="5">
    <source>
        <dbReference type="Proteomes" id="UP000001929"/>
    </source>
</evidence>
<dbReference type="KEGG" id="rru:Rru_A2061"/>
<accession>Q2RSN4</accession>
<dbReference type="InterPro" id="IPR011033">
    <property type="entry name" value="PRC_barrel-like_sf"/>
</dbReference>
<dbReference type="PATRIC" id="fig|269796.9.peg.2149"/>
<dbReference type="EMBL" id="CP000230">
    <property type="protein sequence ID" value="ABC22861.1"/>
    <property type="molecule type" value="Genomic_DNA"/>
</dbReference>
<dbReference type="Gene3D" id="2.30.30.240">
    <property type="entry name" value="PRC-barrel domain"/>
    <property type="match status" value="1"/>
</dbReference>
<gene>
    <name evidence="4" type="ordered locus">Rru_A2061</name>
</gene>
<feature type="region of interest" description="Disordered" evidence="1">
    <location>
        <begin position="30"/>
        <end position="88"/>
    </location>
</feature>
<dbReference type="AlphaFoldDB" id="Q2RSN4"/>
<feature type="compositionally biased region" description="Polar residues" evidence="1">
    <location>
        <begin position="30"/>
        <end position="49"/>
    </location>
</feature>
<feature type="signal peptide" evidence="2">
    <location>
        <begin position="1"/>
        <end position="25"/>
    </location>
</feature>
<dbReference type="HOGENOM" id="CLU_1342377_0_0_5"/>
<dbReference type="InterPro" id="IPR027275">
    <property type="entry name" value="PRC-brl_dom"/>
</dbReference>
<organism evidence="4 5">
    <name type="scientific">Rhodospirillum rubrum (strain ATCC 11170 / ATH 1.1.1 / DSM 467 / LMG 4362 / NCIMB 8255 / S1)</name>
    <dbReference type="NCBI Taxonomy" id="269796"/>
    <lineage>
        <taxon>Bacteria</taxon>
        <taxon>Pseudomonadati</taxon>
        <taxon>Pseudomonadota</taxon>
        <taxon>Alphaproteobacteria</taxon>
        <taxon>Rhodospirillales</taxon>
        <taxon>Rhodospirillaceae</taxon>
        <taxon>Rhodospirillum</taxon>
    </lineage>
</organism>
<sequence>MTIRFRSLLAASAFSALIVPGVVFAQANQPGDTAPATPQHQKPMTQDPNTGIGAGPAGKPATTSERGSSAANSGTTMTNESDMSSPELNQQLSSVNLKGPLHAVKDDEKVTYSGPLRDIALSAEEFKDLSVMNGAEKVADIDGLLADDQGKVVALIADTEGFLNLNIGTKNVVLPLDQVTYDSQNKVFTTSKTKDGIKALPEWK</sequence>
<protein>
    <recommendedName>
        <fullName evidence="3">PRC-barrel domain-containing protein</fullName>
    </recommendedName>
</protein>
<feature type="chain" id="PRO_5004214914" description="PRC-barrel domain-containing protein" evidence="2">
    <location>
        <begin position="26"/>
        <end position="204"/>
    </location>
</feature>
<dbReference type="Proteomes" id="UP000001929">
    <property type="component" value="Chromosome"/>
</dbReference>
<evidence type="ECO:0000256" key="1">
    <source>
        <dbReference type="SAM" id="MobiDB-lite"/>
    </source>
</evidence>
<reference evidence="4 5" key="1">
    <citation type="journal article" date="2011" name="Stand. Genomic Sci.">
        <title>Complete genome sequence of Rhodospirillum rubrum type strain (S1).</title>
        <authorList>
            <person name="Munk A.C."/>
            <person name="Copeland A."/>
            <person name="Lucas S."/>
            <person name="Lapidus A."/>
            <person name="Del Rio T.G."/>
            <person name="Barry K."/>
            <person name="Detter J.C."/>
            <person name="Hammon N."/>
            <person name="Israni S."/>
            <person name="Pitluck S."/>
            <person name="Brettin T."/>
            <person name="Bruce D."/>
            <person name="Han C."/>
            <person name="Tapia R."/>
            <person name="Gilna P."/>
            <person name="Schmutz J."/>
            <person name="Larimer F."/>
            <person name="Land M."/>
            <person name="Kyrpides N.C."/>
            <person name="Mavromatis K."/>
            <person name="Richardson P."/>
            <person name="Rohde M."/>
            <person name="Goker M."/>
            <person name="Klenk H.P."/>
            <person name="Zhang Y."/>
            <person name="Roberts G.P."/>
            <person name="Reslewic S."/>
            <person name="Schwartz D.C."/>
        </authorList>
    </citation>
    <scope>NUCLEOTIDE SEQUENCE [LARGE SCALE GENOMIC DNA]</scope>
    <source>
        <strain evidence="5">ATCC 11170 / ATH 1.1.1 / DSM 467 / LMG 4362 / NCIMB 8255 / S1</strain>
    </source>
</reference>
<evidence type="ECO:0000313" key="4">
    <source>
        <dbReference type="EMBL" id="ABC22861.1"/>
    </source>
</evidence>
<dbReference type="SUPFAM" id="SSF50346">
    <property type="entry name" value="PRC-barrel domain"/>
    <property type="match status" value="1"/>
</dbReference>
<dbReference type="Pfam" id="PF05239">
    <property type="entry name" value="PRC"/>
    <property type="match status" value="1"/>
</dbReference>
<evidence type="ECO:0000259" key="3">
    <source>
        <dbReference type="Pfam" id="PF05239"/>
    </source>
</evidence>
<evidence type="ECO:0000256" key="2">
    <source>
        <dbReference type="SAM" id="SignalP"/>
    </source>
</evidence>
<dbReference type="STRING" id="269796.Rru_A2061"/>